<evidence type="ECO:0008006" key="3">
    <source>
        <dbReference type="Google" id="ProtNLM"/>
    </source>
</evidence>
<dbReference type="EMBL" id="FPJO01000020">
    <property type="protein sequence ID" value="SFY36213.1"/>
    <property type="molecule type" value="Genomic_DNA"/>
</dbReference>
<dbReference type="NCBIfam" id="NF046120">
    <property type="entry name" value="lipo_SCO0607"/>
    <property type="match status" value="1"/>
</dbReference>
<evidence type="ECO:0000313" key="1">
    <source>
        <dbReference type="EMBL" id="SFY36213.1"/>
    </source>
</evidence>
<accession>A0A1K2EMZ4</accession>
<reference evidence="1 2" key="1">
    <citation type="submission" date="2016-11" db="EMBL/GenBank/DDBJ databases">
        <authorList>
            <person name="Jaros S."/>
            <person name="Januszkiewicz K."/>
            <person name="Wedrychowicz H."/>
        </authorList>
    </citation>
    <scope>NUCLEOTIDE SEQUENCE [LARGE SCALE GENOMIC DNA]</scope>
    <source>
        <strain evidence="1 2">OK807</strain>
    </source>
</reference>
<dbReference type="Proteomes" id="UP000181909">
    <property type="component" value="Unassembled WGS sequence"/>
</dbReference>
<name>A0A1K2EMZ4_STRAR</name>
<evidence type="ECO:0000313" key="2">
    <source>
        <dbReference type="Proteomes" id="UP000181909"/>
    </source>
</evidence>
<dbReference type="RefSeq" id="WP_256260246.1">
    <property type="nucleotide sequence ID" value="NZ_CP108276.1"/>
</dbReference>
<dbReference type="InterPro" id="IPR058119">
    <property type="entry name" value="SCO0607-like"/>
</dbReference>
<protein>
    <recommendedName>
        <fullName evidence="3">Lipoprotein</fullName>
    </recommendedName>
</protein>
<dbReference type="AlphaFoldDB" id="A0A1K2EMZ4"/>
<proteinExistence type="predicted"/>
<sequence>MYGISRIGRAASARGGRRASRCAVGLALASATVAALTTGCSMQDAICGGGEYPVMTIGSTGSACVPDDEDPPKGYVRYPEDKVPEHVDDKWDKYWRTHSVDKDGRIVEVPAGS</sequence>
<gene>
    <name evidence="1" type="ORF">SAMN02787144_102082</name>
</gene>
<organism evidence="1 2">
    <name type="scientific">Streptomyces atratus</name>
    <dbReference type="NCBI Taxonomy" id="1893"/>
    <lineage>
        <taxon>Bacteria</taxon>
        <taxon>Bacillati</taxon>
        <taxon>Actinomycetota</taxon>
        <taxon>Actinomycetes</taxon>
        <taxon>Kitasatosporales</taxon>
        <taxon>Streptomycetaceae</taxon>
        <taxon>Streptomyces</taxon>
    </lineage>
</organism>